<protein>
    <submittedName>
        <fullName evidence="1">Protein STICHEL-like 4</fullName>
    </submittedName>
</protein>
<dbReference type="Proteomes" id="UP000250235">
    <property type="component" value="Unassembled WGS sequence"/>
</dbReference>
<proteinExistence type="predicted"/>
<keyword evidence="2" id="KW-1185">Reference proteome</keyword>
<evidence type="ECO:0000313" key="2">
    <source>
        <dbReference type="Proteomes" id="UP000250235"/>
    </source>
</evidence>
<name>A0A2Z7DAK3_9LAMI</name>
<accession>A0A2Z7DAK3</accession>
<organism evidence="1 2">
    <name type="scientific">Dorcoceras hygrometricum</name>
    <dbReference type="NCBI Taxonomy" id="472368"/>
    <lineage>
        <taxon>Eukaryota</taxon>
        <taxon>Viridiplantae</taxon>
        <taxon>Streptophyta</taxon>
        <taxon>Embryophyta</taxon>
        <taxon>Tracheophyta</taxon>
        <taxon>Spermatophyta</taxon>
        <taxon>Magnoliopsida</taxon>
        <taxon>eudicotyledons</taxon>
        <taxon>Gunneridae</taxon>
        <taxon>Pentapetalae</taxon>
        <taxon>asterids</taxon>
        <taxon>lamiids</taxon>
        <taxon>Lamiales</taxon>
        <taxon>Gesneriaceae</taxon>
        <taxon>Didymocarpoideae</taxon>
        <taxon>Trichosporeae</taxon>
        <taxon>Loxocarpinae</taxon>
        <taxon>Dorcoceras</taxon>
    </lineage>
</organism>
<dbReference type="AlphaFoldDB" id="A0A2Z7DAK3"/>
<sequence length="447" mass="50403">MTKVPKDLVFDARSALSADGEQLKTSCKKREMKIEFRFLNDILAKTVTIKAGSFDAVTHERFLLMAAIHEGLKINWGKLLFHILKDMVTLDSNQARGFTMQNCIILKGAPDLELGKSKAFPPLKILTAKTVGTYVAKNKNINVEEVVDEPVEKVVKKAATKRRPAPAVVEHVAKKKRTTVGRAAPAENDLSIVPMETTKIVGIKTEETVVMETTGTDPVDTESRIDVSAITNYDEEQPRIETDKEKVATDERQNVENVFDSEDAESLTKIPEEMMLPSVIVEEPTKIKFGHGIEIRERDWYKSILPKISATDNGKEPLVEPDKIKRHPAREMFSLICANIDFLVQIREKVIEEISSFFYSFCLRRLAILESVSDIAAKEEQILALAETDSLQTVVSRLVHNREVYREMLLRKFLEVRHQNFDSGTPTTAIDLQVLDMLSDAHRLSLT</sequence>
<dbReference type="OrthoDB" id="660555at2759"/>
<reference evidence="1 2" key="1">
    <citation type="journal article" date="2015" name="Proc. Natl. Acad. Sci. U.S.A.">
        <title>The resurrection genome of Boea hygrometrica: A blueprint for survival of dehydration.</title>
        <authorList>
            <person name="Xiao L."/>
            <person name="Yang G."/>
            <person name="Zhang L."/>
            <person name="Yang X."/>
            <person name="Zhao S."/>
            <person name="Ji Z."/>
            <person name="Zhou Q."/>
            <person name="Hu M."/>
            <person name="Wang Y."/>
            <person name="Chen M."/>
            <person name="Xu Y."/>
            <person name="Jin H."/>
            <person name="Xiao X."/>
            <person name="Hu G."/>
            <person name="Bao F."/>
            <person name="Hu Y."/>
            <person name="Wan P."/>
            <person name="Li L."/>
            <person name="Deng X."/>
            <person name="Kuang T."/>
            <person name="Xiang C."/>
            <person name="Zhu J.K."/>
            <person name="Oliver M.J."/>
            <person name="He Y."/>
        </authorList>
    </citation>
    <scope>NUCLEOTIDE SEQUENCE [LARGE SCALE GENOMIC DNA]</scope>
    <source>
        <strain evidence="2">cv. XS01</strain>
    </source>
</reference>
<dbReference type="EMBL" id="KQ987979">
    <property type="protein sequence ID" value="KZV56622.1"/>
    <property type="molecule type" value="Genomic_DNA"/>
</dbReference>
<evidence type="ECO:0000313" key="1">
    <source>
        <dbReference type="EMBL" id="KZV56622.1"/>
    </source>
</evidence>
<gene>
    <name evidence="1" type="ORF">F511_42910</name>
</gene>